<dbReference type="InterPro" id="IPR051081">
    <property type="entry name" value="HTH_MetalResp_TranReg"/>
</dbReference>
<dbReference type="Proteomes" id="UP000791080">
    <property type="component" value="Unassembled WGS sequence"/>
</dbReference>
<proteinExistence type="predicted"/>
<sequence length="114" mass="12832">MTHAVFEALADPTRRRLLELLADGDRTAGELAGEFSTARPTVSRHLRVLREAGLVGWRSEAQQRVYHLVPASLAEAGDWVDRVRDRWSRRLDQLEHHLDRLAAESTHGSTPTAD</sequence>
<comment type="caution">
    <text evidence="5">The sequence shown here is derived from an EMBL/GenBank/DDBJ whole genome shotgun (WGS) entry which is preliminary data.</text>
</comment>
<evidence type="ECO:0000313" key="5">
    <source>
        <dbReference type="EMBL" id="MCP2332765.1"/>
    </source>
</evidence>
<reference evidence="5 6" key="2">
    <citation type="submission" date="2022-06" db="EMBL/GenBank/DDBJ databases">
        <title>Genomic Encyclopedia of Type Strains, Phase I: the one thousand microbial genomes (KMG-I) project.</title>
        <authorList>
            <person name="Kyrpides N."/>
        </authorList>
    </citation>
    <scope>NUCLEOTIDE SEQUENCE [LARGE SCALE GENOMIC DNA]</scope>
    <source>
        <strain evidence="5 6">DSM 43889</strain>
    </source>
</reference>
<dbReference type="InterPro" id="IPR011991">
    <property type="entry name" value="ArsR-like_HTH"/>
</dbReference>
<dbReference type="PANTHER" id="PTHR33154:SF33">
    <property type="entry name" value="TRANSCRIPTIONAL REPRESSOR SDPR"/>
    <property type="match status" value="1"/>
</dbReference>
<feature type="domain" description="HTH arsR-type" evidence="4">
    <location>
        <begin position="1"/>
        <end position="98"/>
    </location>
</feature>
<dbReference type="Pfam" id="PF01022">
    <property type="entry name" value="HTH_5"/>
    <property type="match status" value="1"/>
</dbReference>
<dbReference type="Gene3D" id="1.10.10.10">
    <property type="entry name" value="Winged helix-like DNA-binding domain superfamily/Winged helix DNA-binding domain"/>
    <property type="match status" value="1"/>
</dbReference>
<dbReference type="SUPFAM" id="SSF46785">
    <property type="entry name" value="Winged helix' DNA-binding domain"/>
    <property type="match status" value="1"/>
</dbReference>
<dbReference type="PANTHER" id="PTHR33154">
    <property type="entry name" value="TRANSCRIPTIONAL REGULATOR, ARSR FAMILY"/>
    <property type="match status" value="1"/>
</dbReference>
<dbReference type="EMBL" id="AUBJ02000001">
    <property type="protein sequence ID" value="MCP2332765.1"/>
    <property type="molecule type" value="Genomic_DNA"/>
</dbReference>
<protein>
    <submittedName>
        <fullName evidence="5">DNA-binding transcriptional regulator, ArsR family</fullName>
    </submittedName>
</protein>
<evidence type="ECO:0000259" key="4">
    <source>
        <dbReference type="PROSITE" id="PS50987"/>
    </source>
</evidence>
<dbReference type="RefSeq" id="WP_026417682.1">
    <property type="nucleotide sequence ID" value="NZ_AUBJ02000001.1"/>
</dbReference>
<dbReference type="GO" id="GO:0003677">
    <property type="term" value="F:DNA binding"/>
    <property type="evidence" value="ECO:0007669"/>
    <property type="project" value="UniProtKB-KW"/>
</dbReference>
<evidence type="ECO:0000256" key="3">
    <source>
        <dbReference type="ARBA" id="ARBA00023163"/>
    </source>
</evidence>
<evidence type="ECO:0000313" key="6">
    <source>
        <dbReference type="Proteomes" id="UP000791080"/>
    </source>
</evidence>
<keyword evidence="1" id="KW-0805">Transcription regulation</keyword>
<dbReference type="InterPro" id="IPR001845">
    <property type="entry name" value="HTH_ArsR_DNA-bd_dom"/>
</dbReference>
<dbReference type="InterPro" id="IPR036390">
    <property type="entry name" value="WH_DNA-bd_sf"/>
</dbReference>
<name>A0ABT1JJT3_ACTCY</name>
<keyword evidence="3" id="KW-0804">Transcription</keyword>
<dbReference type="SMART" id="SM00418">
    <property type="entry name" value="HTH_ARSR"/>
    <property type="match status" value="1"/>
</dbReference>
<organism evidence="5 6">
    <name type="scientific">Actinoalloteichus caeruleus DSM 43889</name>
    <dbReference type="NCBI Taxonomy" id="1120930"/>
    <lineage>
        <taxon>Bacteria</taxon>
        <taxon>Bacillati</taxon>
        <taxon>Actinomycetota</taxon>
        <taxon>Actinomycetes</taxon>
        <taxon>Pseudonocardiales</taxon>
        <taxon>Pseudonocardiaceae</taxon>
        <taxon>Actinoalloteichus</taxon>
        <taxon>Actinoalloteichus cyanogriseus</taxon>
    </lineage>
</organism>
<evidence type="ECO:0000256" key="1">
    <source>
        <dbReference type="ARBA" id="ARBA00023015"/>
    </source>
</evidence>
<keyword evidence="6" id="KW-1185">Reference proteome</keyword>
<gene>
    <name evidence="5" type="ORF">G443_003035</name>
</gene>
<dbReference type="PROSITE" id="PS50987">
    <property type="entry name" value="HTH_ARSR_2"/>
    <property type="match status" value="1"/>
</dbReference>
<evidence type="ECO:0000256" key="2">
    <source>
        <dbReference type="ARBA" id="ARBA00023125"/>
    </source>
</evidence>
<reference evidence="5 6" key="1">
    <citation type="submission" date="2013-07" db="EMBL/GenBank/DDBJ databases">
        <authorList>
            <consortium name="DOE Joint Genome Institute"/>
            <person name="Reeve W."/>
            <person name="Huntemann M."/>
            <person name="Han J."/>
            <person name="Chen A."/>
            <person name="Kyrpides N."/>
            <person name="Mavromatis K."/>
            <person name="Markowitz V."/>
            <person name="Palaniappan K."/>
            <person name="Ivanova N."/>
            <person name="Schaumberg A."/>
            <person name="Pati A."/>
            <person name="Liolios K."/>
            <person name="Nordberg H.P."/>
            <person name="Cantor M.N."/>
            <person name="Hua S.X."/>
            <person name="Woyke T."/>
        </authorList>
    </citation>
    <scope>NUCLEOTIDE SEQUENCE [LARGE SCALE GENOMIC DNA]</scope>
    <source>
        <strain evidence="5 6">DSM 43889</strain>
    </source>
</reference>
<accession>A0ABT1JJT3</accession>
<dbReference type="InterPro" id="IPR036388">
    <property type="entry name" value="WH-like_DNA-bd_sf"/>
</dbReference>
<keyword evidence="2 5" id="KW-0238">DNA-binding</keyword>
<dbReference type="CDD" id="cd00090">
    <property type="entry name" value="HTH_ARSR"/>
    <property type="match status" value="1"/>
</dbReference>
<dbReference type="NCBIfam" id="NF033788">
    <property type="entry name" value="HTH_metalloreg"/>
    <property type="match status" value="1"/>
</dbReference>
<dbReference type="PRINTS" id="PR00778">
    <property type="entry name" value="HTHARSR"/>
</dbReference>